<dbReference type="HOGENOM" id="CLU_2813357_0_0_1"/>
<reference evidence="1 3" key="1">
    <citation type="submission" date="2014-04" db="EMBL/GenBank/DDBJ databases">
        <authorList>
            <consortium name="DOE Joint Genome Institute"/>
            <person name="Kuo A."/>
            <person name="Kohler A."/>
            <person name="Costa M.D."/>
            <person name="Nagy L.G."/>
            <person name="Floudas D."/>
            <person name="Copeland A."/>
            <person name="Barry K.W."/>
            <person name="Cichocki N."/>
            <person name="Veneault-Fourrey C."/>
            <person name="LaButti K."/>
            <person name="Lindquist E.A."/>
            <person name="Lipzen A."/>
            <person name="Lundell T."/>
            <person name="Morin E."/>
            <person name="Murat C."/>
            <person name="Sun H."/>
            <person name="Tunlid A."/>
            <person name="Henrissat B."/>
            <person name="Grigoriev I.V."/>
            <person name="Hibbett D.S."/>
            <person name="Martin F."/>
            <person name="Nordberg H.P."/>
            <person name="Cantor M.N."/>
            <person name="Hua S.X."/>
        </authorList>
    </citation>
    <scope>NUCLEOTIDE SEQUENCE [LARGE SCALE GENOMIC DNA]</scope>
    <source>
        <strain evidence="1 3">441</strain>
    </source>
</reference>
<sequence length="67" mass="7937">MREGPRRTKEDESYCGCRRRSLRHSRAQMTITVVYNLRHIFAGYRHEYGQGPMLAGKHPILRIRSVH</sequence>
<evidence type="ECO:0000313" key="1">
    <source>
        <dbReference type="EMBL" id="KIK15435.1"/>
    </source>
</evidence>
<organism evidence="1 3">
    <name type="scientific">Pisolithus microcarpus 441</name>
    <dbReference type="NCBI Taxonomy" id="765257"/>
    <lineage>
        <taxon>Eukaryota</taxon>
        <taxon>Fungi</taxon>
        <taxon>Dikarya</taxon>
        <taxon>Basidiomycota</taxon>
        <taxon>Agaricomycotina</taxon>
        <taxon>Agaricomycetes</taxon>
        <taxon>Agaricomycetidae</taxon>
        <taxon>Boletales</taxon>
        <taxon>Sclerodermatineae</taxon>
        <taxon>Pisolithaceae</taxon>
        <taxon>Pisolithus</taxon>
    </lineage>
</organism>
<protein>
    <submittedName>
        <fullName evidence="1">Uncharacterized protein</fullName>
    </submittedName>
</protein>
<evidence type="ECO:0000313" key="2">
    <source>
        <dbReference type="EMBL" id="KIK20261.1"/>
    </source>
</evidence>
<gene>
    <name evidence="2" type="ORF">PISMIDRAFT_682431</name>
    <name evidence="1" type="ORF">PISMIDRAFT_687275</name>
</gene>
<accession>A0A0C9XSZ6</accession>
<keyword evidence="3" id="KW-1185">Reference proteome</keyword>
<reference evidence="3" key="2">
    <citation type="submission" date="2015-01" db="EMBL/GenBank/DDBJ databases">
        <title>Evolutionary Origins and Diversification of the Mycorrhizal Mutualists.</title>
        <authorList>
            <consortium name="DOE Joint Genome Institute"/>
            <consortium name="Mycorrhizal Genomics Consortium"/>
            <person name="Kohler A."/>
            <person name="Kuo A."/>
            <person name="Nagy L.G."/>
            <person name="Floudas D."/>
            <person name="Copeland A."/>
            <person name="Barry K.W."/>
            <person name="Cichocki N."/>
            <person name="Veneault-Fourrey C."/>
            <person name="LaButti K."/>
            <person name="Lindquist E.A."/>
            <person name="Lipzen A."/>
            <person name="Lundell T."/>
            <person name="Morin E."/>
            <person name="Murat C."/>
            <person name="Riley R."/>
            <person name="Ohm R."/>
            <person name="Sun H."/>
            <person name="Tunlid A."/>
            <person name="Henrissat B."/>
            <person name="Grigoriev I.V."/>
            <person name="Hibbett D.S."/>
            <person name="Martin F."/>
        </authorList>
    </citation>
    <scope>NUCLEOTIDE SEQUENCE [LARGE SCALE GENOMIC DNA]</scope>
    <source>
        <strain evidence="3">441</strain>
    </source>
</reference>
<dbReference type="Proteomes" id="UP000054018">
    <property type="component" value="Unassembled WGS sequence"/>
</dbReference>
<dbReference type="AlphaFoldDB" id="A0A0C9XSZ6"/>
<proteinExistence type="predicted"/>
<name>A0A0C9XSZ6_9AGAM</name>
<dbReference type="EMBL" id="KN833891">
    <property type="protein sequence ID" value="KIK15435.1"/>
    <property type="molecule type" value="Genomic_DNA"/>
</dbReference>
<reference evidence="1" key="3">
    <citation type="submission" date="2015-02" db="EMBL/GenBank/DDBJ databases">
        <title>Evolutionary Origins and Diversification of the Mycorrhizal Mutualists.</title>
        <authorList>
            <consortium name="DOE Joint Genome Institute"/>
            <consortium name="Mycorrhizal Genomics Consortium"/>
            <person name="Kohler A."/>
            <person name="Kuo A."/>
            <person name="Nagy L.G."/>
            <person name="Floudas D."/>
            <person name="Copeland A."/>
            <person name="Barry K.W."/>
            <person name="Cichocki N."/>
            <person name="Veneault-Fourrey C."/>
            <person name="LaButti K."/>
            <person name="Lindquist E.A."/>
            <person name="Lipzen A."/>
            <person name="Lundell T."/>
            <person name="Morin E."/>
            <person name="Murat C."/>
            <person name="Riley R."/>
            <person name="Ohm R."/>
            <person name="Sun H."/>
            <person name="Tunlid A."/>
            <person name="Henrissat B."/>
            <person name="Grigoriev I.V."/>
            <person name="Hibbett D.S."/>
            <person name="Martin F."/>
        </authorList>
    </citation>
    <scope>NUCLEOTIDE SEQUENCE</scope>
    <source>
        <strain evidence="1 3">441</strain>
    </source>
</reference>
<dbReference type="EMBL" id="KN833769">
    <property type="protein sequence ID" value="KIK20261.1"/>
    <property type="molecule type" value="Genomic_DNA"/>
</dbReference>
<evidence type="ECO:0000313" key="3">
    <source>
        <dbReference type="Proteomes" id="UP000054018"/>
    </source>
</evidence>